<gene>
    <name evidence="2" type="ORF">VMCG_08181</name>
</gene>
<dbReference type="PANTHER" id="PTHR28086:SF1">
    <property type="entry name" value="CU(2+) SUPPRESSING AND BLEOMYCIN SENSITIVE PROTEIN 1"/>
    <property type="match status" value="1"/>
</dbReference>
<dbReference type="GO" id="GO:0005634">
    <property type="term" value="C:nucleus"/>
    <property type="evidence" value="ECO:0007669"/>
    <property type="project" value="TreeGrafter"/>
</dbReference>
<sequence>METPAIPAPQDEQGRQILERLVTIRDALLLLKQDRTKYIRSQDVMGLYESTIEEVRKVNEARASSAEESGENRLDKVMESCFQLLSLFFMTIGRTNEAPAAYSLSSTIKRLLDHLTESNLFSAKDLDSMSKTLDQLSKTVNESDARHSPYMVKLLSKRVGLCQSSLRNLQKQLEALDESLLHVHEKLISILRSMSLANTKAKFNTSEVQKLQAQLKEIDAQRQDGNFVTADGQVVKGSDQVSELLWRCLAWSDIVLERKGVIPEQWRKTYDVLYSIRNDLDKFSITPAWSLRETDLYDYQRQLDKIDEARVDGNWLDEDGNPAELYVQRTMLYLIRRSYGYIYHLMVLSEPVSEALLPVYNQLSTLKRCLLEVKDSGGVNTPRELYPYSMKLNSIDNMRTDGKFEINGDIPEGQAAVADLLAECFELNYELRVEAESRVEAAEAADA</sequence>
<dbReference type="Pfam" id="PF10303">
    <property type="entry name" value="DUF2408"/>
    <property type="match status" value="2"/>
</dbReference>
<keyword evidence="3" id="KW-1185">Reference proteome</keyword>
<dbReference type="AlphaFoldDB" id="A0A423VU88"/>
<comment type="caution">
    <text evidence="2">The sequence shown here is derived from an EMBL/GenBank/DDBJ whole genome shotgun (WGS) entry which is preliminary data.</text>
</comment>
<feature type="coiled-coil region" evidence="1">
    <location>
        <begin position="166"/>
        <end position="221"/>
    </location>
</feature>
<keyword evidence="1" id="KW-0175">Coiled coil</keyword>
<evidence type="ECO:0000313" key="2">
    <source>
        <dbReference type="EMBL" id="ROV94576.1"/>
    </source>
</evidence>
<dbReference type="GO" id="GO:0005737">
    <property type="term" value="C:cytoplasm"/>
    <property type="evidence" value="ECO:0007669"/>
    <property type="project" value="TreeGrafter"/>
</dbReference>
<evidence type="ECO:0000313" key="3">
    <source>
        <dbReference type="Proteomes" id="UP000283895"/>
    </source>
</evidence>
<organism evidence="2 3">
    <name type="scientific">Cytospora schulzeri</name>
    <dbReference type="NCBI Taxonomy" id="448051"/>
    <lineage>
        <taxon>Eukaryota</taxon>
        <taxon>Fungi</taxon>
        <taxon>Dikarya</taxon>
        <taxon>Ascomycota</taxon>
        <taxon>Pezizomycotina</taxon>
        <taxon>Sordariomycetes</taxon>
        <taxon>Sordariomycetidae</taxon>
        <taxon>Diaporthales</taxon>
        <taxon>Cytosporaceae</taxon>
        <taxon>Cytospora</taxon>
    </lineage>
</organism>
<dbReference type="InterPro" id="IPR018810">
    <property type="entry name" value="UPF0662"/>
</dbReference>
<dbReference type="STRING" id="356882.A0A423VU88"/>
<proteinExistence type="predicted"/>
<dbReference type="EMBL" id="LKEA01000040">
    <property type="protein sequence ID" value="ROV94576.1"/>
    <property type="molecule type" value="Genomic_DNA"/>
</dbReference>
<reference evidence="2 3" key="1">
    <citation type="submission" date="2015-09" db="EMBL/GenBank/DDBJ databases">
        <title>Host preference determinants of Valsa canker pathogens revealed by comparative genomics.</title>
        <authorList>
            <person name="Yin Z."/>
            <person name="Huang L."/>
        </authorList>
    </citation>
    <scope>NUCLEOTIDE SEQUENCE [LARGE SCALE GENOMIC DNA]</scope>
    <source>
        <strain evidence="2 3">03-1</strain>
    </source>
</reference>
<accession>A0A423VU88</accession>
<dbReference type="Proteomes" id="UP000283895">
    <property type="component" value="Unassembled WGS sequence"/>
</dbReference>
<protein>
    <submittedName>
        <fullName evidence="2">Uncharacterized protein</fullName>
    </submittedName>
</protein>
<dbReference type="PANTHER" id="PTHR28086">
    <property type="entry name" value="UPF0662 PROTEIN YPL260W"/>
    <property type="match status" value="1"/>
</dbReference>
<evidence type="ECO:0000256" key="1">
    <source>
        <dbReference type="SAM" id="Coils"/>
    </source>
</evidence>
<dbReference type="OrthoDB" id="2011986at2759"/>
<name>A0A423VU88_9PEZI</name>